<evidence type="ECO:0000313" key="12">
    <source>
        <dbReference type="Proteomes" id="UP000007151"/>
    </source>
</evidence>
<evidence type="ECO:0000256" key="3">
    <source>
        <dbReference type="ARBA" id="ARBA00022448"/>
    </source>
</evidence>
<dbReference type="GO" id="GO:0016020">
    <property type="term" value="C:membrane"/>
    <property type="evidence" value="ECO:0007669"/>
    <property type="project" value="UniProtKB-SubCell"/>
</dbReference>
<evidence type="ECO:0000256" key="2">
    <source>
        <dbReference type="ARBA" id="ARBA00006375"/>
    </source>
</evidence>
<feature type="repeat" description="Solcar" evidence="8">
    <location>
        <begin position="22"/>
        <end position="109"/>
    </location>
</feature>
<evidence type="ECO:0000256" key="4">
    <source>
        <dbReference type="ARBA" id="ARBA00022692"/>
    </source>
</evidence>
<dbReference type="InterPro" id="IPR023395">
    <property type="entry name" value="MCP_dom_sf"/>
</dbReference>
<keyword evidence="6 10" id="KW-1133">Transmembrane helix</keyword>
<evidence type="ECO:0008006" key="13">
    <source>
        <dbReference type="Google" id="ProtNLM"/>
    </source>
</evidence>
<evidence type="ECO:0000256" key="7">
    <source>
        <dbReference type="ARBA" id="ARBA00023136"/>
    </source>
</evidence>
<evidence type="ECO:0000256" key="10">
    <source>
        <dbReference type="SAM" id="Phobius"/>
    </source>
</evidence>
<dbReference type="AlphaFoldDB" id="A0A212EP89"/>
<proteinExistence type="inferred from homology"/>
<dbReference type="PANTHER" id="PTHR45683">
    <property type="entry name" value="MITOCHONDRIAL NICOTINAMIDE ADENINE DINUCLEOTIDE TRANSPORTER 1-RELATED-RELATED"/>
    <property type="match status" value="1"/>
</dbReference>
<keyword evidence="12" id="KW-1185">Reference proteome</keyword>
<dbReference type="Pfam" id="PF00153">
    <property type="entry name" value="Mito_carr"/>
    <property type="match status" value="4"/>
</dbReference>
<dbReference type="FunFam" id="1.50.40.10:FF:000090">
    <property type="entry name" value="Folate transporter 1, chloroplastic"/>
    <property type="match status" value="1"/>
</dbReference>
<dbReference type="InterPro" id="IPR044712">
    <property type="entry name" value="SLC25A32-like"/>
</dbReference>
<keyword evidence="7 8" id="KW-0472">Membrane</keyword>
<dbReference type="InParanoid" id="A0A212EP89"/>
<dbReference type="FunFam" id="1.50.40.10:FF:000073">
    <property type="entry name" value="folate transporter 1, chloroplastic isoform X1"/>
    <property type="match status" value="1"/>
</dbReference>
<comment type="subcellular location">
    <subcellularLocation>
        <location evidence="1">Membrane</location>
        <topology evidence="1">Multi-pass membrane protein</topology>
    </subcellularLocation>
</comment>
<feature type="repeat" description="Solcar" evidence="8">
    <location>
        <begin position="224"/>
        <end position="308"/>
    </location>
</feature>
<evidence type="ECO:0000256" key="9">
    <source>
        <dbReference type="RuleBase" id="RU000488"/>
    </source>
</evidence>
<feature type="transmembrane region" description="Helical" evidence="10">
    <location>
        <begin position="322"/>
        <end position="341"/>
    </location>
</feature>
<keyword evidence="4 8" id="KW-0812">Transmembrane</keyword>
<dbReference type="InterPro" id="IPR002067">
    <property type="entry name" value="MCP"/>
</dbReference>
<dbReference type="SUPFAM" id="SSF103506">
    <property type="entry name" value="Mitochondrial carrier"/>
    <property type="match status" value="2"/>
</dbReference>
<evidence type="ECO:0000256" key="5">
    <source>
        <dbReference type="ARBA" id="ARBA00022737"/>
    </source>
</evidence>
<comment type="caution">
    <text evidence="11">The sequence shown here is derived from an EMBL/GenBank/DDBJ whole genome shotgun (WGS) entry which is preliminary data.</text>
</comment>
<keyword evidence="3 9" id="KW-0813">Transport</keyword>
<feature type="transmembrane region" description="Helical" evidence="10">
    <location>
        <begin position="284"/>
        <end position="302"/>
    </location>
</feature>
<dbReference type="InterPro" id="IPR018108">
    <property type="entry name" value="MCP_transmembrane"/>
</dbReference>
<name>A0A212EP89_DANPL</name>
<reference evidence="11 12" key="1">
    <citation type="journal article" date="2011" name="Cell">
        <title>The monarch butterfly genome yields insights into long-distance migration.</title>
        <authorList>
            <person name="Zhan S."/>
            <person name="Merlin C."/>
            <person name="Boore J.L."/>
            <person name="Reppert S.M."/>
        </authorList>
    </citation>
    <scope>NUCLEOTIDE SEQUENCE [LARGE SCALE GENOMIC DNA]</scope>
    <source>
        <strain evidence="11">F-2</strain>
    </source>
</reference>
<comment type="similarity">
    <text evidence="2 9">Belongs to the mitochondrial carrier (TC 2.A.29) family.</text>
</comment>
<evidence type="ECO:0000256" key="1">
    <source>
        <dbReference type="ARBA" id="ARBA00004141"/>
    </source>
</evidence>
<dbReference type="STRING" id="278856.A0A212EP89"/>
<accession>A0A212EP89</accession>
<feature type="repeat" description="Solcar" evidence="8">
    <location>
        <begin position="119"/>
        <end position="211"/>
    </location>
</feature>
<protein>
    <recommendedName>
        <fullName evidence="13">Mitochondrial folate transporter/carrier</fullName>
    </recommendedName>
</protein>
<dbReference type="Proteomes" id="UP000007151">
    <property type="component" value="Unassembled WGS sequence"/>
</dbReference>
<dbReference type="EMBL" id="AGBW02013516">
    <property type="protein sequence ID" value="OWR43310.1"/>
    <property type="molecule type" value="Genomic_DNA"/>
</dbReference>
<dbReference type="GO" id="GO:0015215">
    <property type="term" value="F:nucleotide transmembrane transporter activity"/>
    <property type="evidence" value="ECO:0007669"/>
    <property type="project" value="UniProtKB-ARBA"/>
</dbReference>
<evidence type="ECO:0000313" key="11">
    <source>
        <dbReference type="EMBL" id="OWR43310.1"/>
    </source>
</evidence>
<dbReference type="KEGG" id="dpl:KGM_201532"/>
<dbReference type="FunCoup" id="A0A212EP89">
    <property type="interactions" value="2174"/>
</dbReference>
<keyword evidence="5" id="KW-0677">Repeat</keyword>
<gene>
    <name evidence="11" type="ORF">KGM_201532</name>
</gene>
<dbReference type="Gene3D" id="1.50.40.10">
    <property type="entry name" value="Mitochondrial carrier domain"/>
    <property type="match status" value="2"/>
</dbReference>
<dbReference type="PRINTS" id="PR00926">
    <property type="entry name" value="MITOCARRIER"/>
</dbReference>
<evidence type="ECO:0000256" key="6">
    <source>
        <dbReference type="ARBA" id="ARBA00022989"/>
    </source>
</evidence>
<organism evidence="11 12">
    <name type="scientific">Danaus plexippus plexippus</name>
    <dbReference type="NCBI Taxonomy" id="278856"/>
    <lineage>
        <taxon>Eukaryota</taxon>
        <taxon>Metazoa</taxon>
        <taxon>Ecdysozoa</taxon>
        <taxon>Arthropoda</taxon>
        <taxon>Hexapoda</taxon>
        <taxon>Insecta</taxon>
        <taxon>Pterygota</taxon>
        <taxon>Neoptera</taxon>
        <taxon>Endopterygota</taxon>
        <taxon>Lepidoptera</taxon>
        <taxon>Glossata</taxon>
        <taxon>Ditrysia</taxon>
        <taxon>Papilionoidea</taxon>
        <taxon>Nymphalidae</taxon>
        <taxon>Danainae</taxon>
        <taxon>Danaini</taxon>
        <taxon>Danaina</taxon>
        <taxon>Danaus</taxon>
        <taxon>Danaus</taxon>
    </lineage>
</organism>
<sequence length="351" mass="39692">MTTMKNPNSSSSKLAILSHIKYEHLVAGISGGVTSTLILHPLDLIKIRFAVNDGRTATVPRYDGLGSAFVTIVKKEGVRGLYRGVTPNVWGSGSAWGFYFLFYNAIKTWIQGGNARTPLGPGLHMLAAAQAGVLSLVMTNPIWVVKTRLCLQYSEEHNIADNKRYRGMVDGLKKIYRTEGVRGLYRGFIPGMFGVSHGALQFMTYEEMKNRYNQYRNLPIDIKLTSAEYLTFAAISKLIAAVATYPYQVVRARLQDQHRVYSGAWHCVTETWRYERLAGFYKGLTPYLLHVTPNICLVMLIWEKHEGLLGFYKGLKPNLVRVIPATMITFLTYENVSHFMLRREQKIKLPS</sequence>
<dbReference type="PROSITE" id="PS50920">
    <property type="entry name" value="SOLCAR"/>
    <property type="match status" value="3"/>
</dbReference>
<evidence type="ECO:0000256" key="8">
    <source>
        <dbReference type="PROSITE-ProRule" id="PRU00282"/>
    </source>
</evidence>